<keyword evidence="2" id="KW-1185">Reference proteome</keyword>
<dbReference type="AlphaFoldDB" id="A0A6C7DXE8"/>
<dbReference type="RefSeq" id="WP_015440342.1">
    <property type="nucleotide sequence ID" value="NC_020520.1"/>
</dbReference>
<dbReference type="SUPFAM" id="SSF55486">
    <property type="entry name" value="Metalloproteases ('zincins'), catalytic domain"/>
    <property type="match status" value="1"/>
</dbReference>
<dbReference type="Pfam" id="PF10103">
    <property type="entry name" value="Zincin_2"/>
    <property type="match status" value="1"/>
</dbReference>
<evidence type="ECO:0000313" key="1">
    <source>
        <dbReference type="EMBL" id="BAN01094.1"/>
    </source>
</evidence>
<dbReference type="EMBL" id="AP012057">
    <property type="protein sequence ID" value="BAN01094.1"/>
    <property type="molecule type" value="Genomic_DNA"/>
</dbReference>
<evidence type="ECO:0000313" key="2">
    <source>
        <dbReference type="Proteomes" id="UP000011863"/>
    </source>
</evidence>
<dbReference type="KEGG" id="aym:YM304_07800"/>
<organism evidence="1 2">
    <name type="scientific">Ilumatobacter coccineus (strain NBRC 103263 / KCTC 29153 / YM16-304)</name>
    <dbReference type="NCBI Taxonomy" id="1313172"/>
    <lineage>
        <taxon>Bacteria</taxon>
        <taxon>Bacillati</taxon>
        <taxon>Actinomycetota</taxon>
        <taxon>Acidimicrobiia</taxon>
        <taxon>Acidimicrobiales</taxon>
        <taxon>Ilumatobacteraceae</taxon>
        <taxon>Ilumatobacter</taxon>
    </lineage>
</organism>
<name>A0A6C7DXE8_ILUCY</name>
<dbReference type="Gene3D" id="1.20.150.30">
    <property type="entry name" value="Zincin-like metallopeptidase, N-terminal domain"/>
    <property type="match status" value="1"/>
</dbReference>
<accession>A0A6C7DXE8</accession>
<dbReference type="PANTHER" id="PTHR39420:SF2">
    <property type="entry name" value="HYDROLASE"/>
    <property type="match status" value="1"/>
</dbReference>
<sequence>MADDDDSNVNPFNPFEGMPMFGDISKMLAGQGPLNWDAARQFAIMSATGGDAAGLVGFGGAQPTATPNIDPTVRIKYAELANIARLHVADVMGIEVPDVEPSVATPEQWAVETLEAYRPLFTDMATSLGPSDDLPDEAASDPMAQMMAGLSKMMAPAMLGMAVGSMVGNLARRAFGVYDLPIPRATPALVLVPPTIDAFAAEWEISEDEMRLWVLAHELAGLALFAVPHIAEHLQALVREHVGAFRPDASAVTDKLTSLDIDQSDPMAAMQSAFGDPEVLLGAVRSPEQLAMEPVLDAAVATIIGAIDWVVDAVAVRIIGGNALQIAEAVRRRRSESSPDDKFVERLLGIRLGAEQTARGKAFVQGVVDRAGETGLAPLFADPEAMPTPSEIEAPGLWLARVSPE</sequence>
<protein>
    <recommendedName>
        <fullName evidence="3">Hydrolase</fullName>
    </recommendedName>
</protein>
<dbReference type="InterPro" id="IPR018766">
    <property type="entry name" value="Zinicin_2"/>
</dbReference>
<dbReference type="InterPro" id="IPR042271">
    <property type="entry name" value="Zinicin_2_N"/>
</dbReference>
<evidence type="ECO:0008006" key="3">
    <source>
        <dbReference type="Google" id="ProtNLM"/>
    </source>
</evidence>
<dbReference type="NCBIfam" id="TIGR03624">
    <property type="entry name" value="putative hydrolase"/>
    <property type="match status" value="1"/>
</dbReference>
<reference evidence="1 2" key="1">
    <citation type="journal article" date="2013" name="Int. J. Syst. Evol. Microbiol.">
        <title>Ilumatobacter nonamiense sp. nov. and Ilumatobacter coccineum sp. nov., isolated from seashore sand.</title>
        <authorList>
            <person name="Matsumoto A."/>
            <person name="Kasai H."/>
            <person name="Matsuo Y."/>
            <person name="Shizuri Y."/>
            <person name="Ichikawa N."/>
            <person name="Fujita N."/>
            <person name="Omura S."/>
            <person name="Takahashi Y."/>
        </authorList>
    </citation>
    <scope>NUCLEOTIDE SEQUENCE [LARGE SCALE GENOMIC DNA]</scope>
    <source>
        <strain evidence="2">NBRC 103263 / KCTC 29153 / YM16-304</strain>
    </source>
</reference>
<dbReference type="Proteomes" id="UP000011863">
    <property type="component" value="Chromosome"/>
</dbReference>
<dbReference type="OrthoDB" id="142939at2"/>
<dbReference type="PANTHER" id="PTHR39420">
    <property type="match status" value="1"/>
</dbReference>
<proteinExistence type="predicted"/>
<gene>
    <name evidence="1" type="ORF">YM304_07800</name>
</gene>